<protein>
    <recommendedName>
        <fullName evidence="5">[Ribosomal protein bS18]-alanine N-acetyltransferase</fullName>
        <ecNumber evidence="5">2.3.1.266</ecNumber>
    </recommendedName>
</protein>
<keyword evidence="4 7" id="KW-0012">Acyltransferase</keyword>
<dbReference type="EMBL" id="JAKRYL010000020">
    <property type="protein sequence ID" value="MCL7748822.1"/>
    <property type="molecule type" value="Genomic_DNA"/>
</dbReference>
<gene>
    <name evidence="7" type="primary">rimI</name>
    <name evidence="7" type="ORF">MF646_17020</name>
</gene>
<dbReference type="Pfam" id="PF00583">
    <property type="entry name" value="Acetyltransf_1"/>
    <property type="match status" value="1"/>
</dbReference>
<dbReference type="SUPFAM" id="SSF55729">
    <property type="entry name" value="Acyl-CoA N-acyltransferases (Nat)"/>
    <property type="match status" value="1"/>
</dbReference>
<evidence type="ECO:0000313" key="7">
    <source>
        <dbReference type="EMBL" id="MCL7748822.1"/>
    </source>
</evidence>
<evidence type="ECO:0000256" key="4">
    <source>
        <dbReference type="ARBA" id="ARBA00023315"/>
    </source>
</evidence>
<dbReference type="GO" id="GO:0005737">
    <property type="term" value="C:cytoplasm"/>
    <property type="evidence" value="ECO:0007669"/>
    <property type="project" value="UniProtKB-SubCell"/>
</dbReference>
<sequence>MIEQEKETIRFMTIEDLEVVMEVERDAFTTPWDPTIFLNELTSNQFAQYLVYEMEGEIIGYCGLWVVMDEAQVTNIAIHSKSRGQGHGERLLQYVLSFLRQMGVSKLSLEVRVTNTIAQKLYRKMGFVEGGIRKNYYADNLEDALVMWVNLDDE</sequence>
<keyword evidence="2 5" id="KW-0963">Cytoplasm</keyword>
<dbReference type="Gene3D" id="3.40.630.30">
    <property type="match status" value="1"/>
</dbReference>
<reference evidence="7" key="1">
    <citation type="submission" date="2022-02" db="EMBL/GenBank/DDBJ databases">
        <title>Halalkalibacter sp. nov. isolated from Lonar Lake, India.</title>
        <authorList>
            <person name="Joshi A."/>
            <person name="Thite S."/>
            <person name="Lodha T."/>
        </authorList>
    </citation>
    <scope>NUCLEOTIDE SEQUENCE</scope>
    <source>
        <strain evidence="7">MEB205</strain>
    </source>
</reference>
<organism evidence="7 8">
    <name type="scientific">Halalkalibacter alkaliphilus</name>
    <dbReference type="NCBI Taxonomy" id="2917993"/>
    <lineage>
        <taxon>Bacteria</taxon>
        <taxon>Bacillati</taxon>
        <taxon>Bacillota</taxon>
        <taxon>Bacilli</taxon>
        <taxon>Bacillales</taxon>
        <taxon>Bacillaceae</taxon>
        <taxon>Halalkalibacter</taxon>
    </lineage>
</organism>
<evidence type="ECO:0000256" key="3">
    <source>
        <dbReference type="ARBA" id="ARBA00022679"/>
    </source>
</evidence>
<evidence type="ECO:0000259" key="6">
    <source>
        <dbReference type="PROSITE" id="PS51186"/>
    </source>
</evidence>
<dbReference type="GO" id="GO:0008999">
    <property type="term" value="F:protein-N-terminal-alanine acetyltransferase activity"/>
    <property type="evidence" value="ECO:0007669"/>
    <property type="project" value="UniProtKB-EC"/>
</dbReference>
<proteinExistence type="inferred from homology"/>
<dbReference type="AlphaFoldDB" id="A0A9X2I6B9"/>
<dbReference type="EC" id="2.3.1.266" evidence="5"/>
<keyword evidence="7" id="KW-0687">Ribonucleoprotein</keyword>
<evidence type="ECO:0000313" key="8">
    <source>
        <dbReference type="Proteomes" id="UP001139150"/>
    </source>
</evidence>
<dbReference type="PANTHER" id="PTHR43420:SF44">
    <property type="entry name" value="ACETYLTRANSFERASE YPEA"/>
    <property type="match status" value="1"/>
</dbReference>
<name>A0A9X2I6B9_9BACI</name>
<keyword evidence="7" id="KW-0689">Ribosomal protein</keyword>
<dbReference type="GO" id="GO:0005840">
    <property type="term" value="C:ribosome"/>
    <property type="evidence" value="ECO:0007669"/>
    <property type="project" value="UniProtKB-KW"/>
</dbReference>
<dbReference type="NCBIfam" id="TIGR01575">
    <property type="entry name" value="rimI"/>
    <property type="match status" value="1"/>
</dbReference>
<accession>A0A9X2I6B9</accession>
<dbReference type="InterPro" id="IPR000182">
    <property type="entry name" value="GNAT_dom"/>
</dbReference>
<evidence type="ECO:0000256" key="5">
    <source>
        <dbReference type="RuleBase" id="RU363094"/>
    </source>
</evidence>
<evidence type="ECO:0000256" key="1">
    <source>
        <dbReference type="ARBA" id="ARBA00005395"/>
    </source>
</evidence>
<comment type="catalytic activity">
    <reaction evidence="5">
        <text>N-terminal L-alanyl-[ribosomal protein bS18] + acetyl-CoA = N-terminal N(alpha)-acetyl-L-alanyl-[ribosomal protein bS18] + CoA + H(+)</text>
        <dbReference type="Rhea" id="RHEA:43756"/>
        <dbReference type="Rhea" id="RHEA-COMP:10676"/>
        <dbReference type="Rhea" id="RHEA-COMP:10677"/>
        <dbReference type="ChEBI" id="CHEBI:15378"/>
        <dbReference type="ChEBI" id="CHEBI:57287"/>
        <dbReference type="ChEBI" id="CHEBI:57288"/>
        <dbReference type="ChEBI" id="CHEBI:64718"/>
        <dbReference type="ChEBI" id="CHEBI:83683"/>
        <dbReference type="EC" id="2.3.1.266"/>
    </reaction>
</comment>
<comment type="caution">
    <text evidence="7">The sequence shown here is derived from an EMBL/GenBank/DDBJ whole genome shotgun (WGS) entry which is preliminary data.</text>
</comment>
<dbReference type="InterPro" id="IPR050680">
    <property type="entry name" value="YpeA/RimI_acetyltransf"/>
</dbReference>
<dbReference type="InterPro" id="IPR006464">
    <property type="entry name" value="AcTrfase_RimI/Ard1"/>
</dbReference>
<keyword evidence="3 7" id="KW-0808">Transferase</keyword>
<dbReference type="PROSITE" id="PS51186">
    <property type="entry name" value="GNAT"/>
    <property type="match status" value="1"/>
</dbReference>
<comment type="function">
    <text evidence="5">Acetylates the N-terminal alanine of ribosomal protein bS18.</text>
</comment>
<dbReference type="InterPro" id="IPR016181">
    <property type="entry name" value="Acyl_CoA_acyltransferase"/>
</dbReference>
<dbReference type="PANTHER" id="PTHR43420">
    <property type="entry name" value="ACETYLTRANSFERASE"/>
    <property type="match status" value="1"/>
</dbReference>
<feature type="domain" description="N-acetyltransferase" evidence="6">
    <location>
        <begin position="7"/>
        <end position="152"/>
    </location>
</feature>
<dbReference type="Proteomes" id="UP001139150">
    <property type="component" value="Unassembled WGS sequence"/>
</dbReference>
<evidence type="ECO:0000256" key="2">
    <source>
        <dbReference type="ARBA" id="ARBA00022490"/>
    </source>
</evidence>
<keyword evidence="8" id="KW-1185">Reference proteome</keyword>
<dbReference type="CDD" id="cd04301">
    <property type="entry name" value="NAT_SF"/>
    <property type="match status" value="1"/>
</dbReference>
<comment type="subcellular location">
    <subcellularLocation>
        <location evidence="5">Cytoplasm</location>
    </subcellularLocation>
</comment>
<comment type="similarity">
    <text evidence="1 5">Belongs to the acetyltransferase family. RimI subfamily.</text>
</comment>
<dbReference type="RefSeq" id="WP_250097710.1">
    <property type="nucleotide sequence ID" value="NZ_JAKRYL010000020.1"/>
</dbReference>